<evidence type="ECO:0000313" key="1">
    <source>
        <dbReference type="EMBL" id="MBC3930590.1"/>
    </source>
</evidence>
<gene>
    <name evidence="1" type="ORF">H8K43_02800</name>
</gene>
<protein>
    <submittedName>
        <fullName evidence="1">Uncharacterized protein</fullName>
    </submittedName>
</protein>
<sequence>MDINKLKVAIIDSGIDLHKLYNGDRHNYLDQWIEVESLTYEAIEFCDLVIIPTGTDNVLLHPKKEILRSFLKNGGWIFCFDGILPYIVEDVSWVHSPTIHRLQAFRATKNDYSFLLDHVALEELACKEEIRGWWCEGELKGSELIPLITDMDNRVIAAIKPMSNDSGALVLTAAGRLPAFSNKDSIAPNRFFSNLLAYCLSARKKIVKKIPLNIYVHSGNWAQRSFLMSEQFRSQFHGVHWSCLCSSILSNATSIWIPWESNTRALRKFWPIIDGAIKNGTNLIIEDLRDNWFPGVQWYSRPVDSSWWREQRKLDIKVSPSFKATLPGLTPKACCWHYHGVFDGPEDELVLLSDREGKSILSLIDSTTNCKGKIFLSTLDATFEFGAGKIKETADYISGMLKIVGQANFR</sequence>
<evidence type="ECO:0000313" key="2">
    <source>
        <dbReference type="Proteomes" id="UP000654304"/>
    </source>
</evidence>
<dbReference type="Proteomes" id="UP000654304">
    <property type="component" value="Unassembled WGS sequence"/>
</dbReference>
<keyword evidence="2" id="KW-1185">Reference proteome</keyword>
<organism evidence="1 2">
    <name type="scientific">Undibacterium curvum</name>
    <dbReference type="NCBI Taxonomy" id="2762294"/>
    <lineage>
        <taxon>Bacteria</taxon>
        <taxon>Pseudomonadati</taxon>
        <taxon>Pseudomonadota</taxon>
        <taxon>Betaproteobacteria</taxon>
        <taxon>Burkholderiales</taxon>
        <taxon>Oxalobacteraceae</taxon>
        <taxon>Undibacterium</taxon>
    </lineage>
</organism>
<dbReference type="EMBL" id="JACOGD010000001">
    <property type="protein sequence ID" value="MBC3930590.1"/>
    <property type="molecule type" value="Genomic_DNA"/>
</dbReference>
<name>A0ABR7A0Z6_9BURK</name>
<comment type="caution">
    <text evidence="1">The sequence shown here is derived from an EMBL/GenBank/DDBJ whole genome shotgun (WGS) entry which is preliminary data.</text>
</comment>
<accession>A0ABR7A0Z6</accession>
<proteinExistence type="predicted"/>
<reference evidence="1 2" key="1">
    <citation type="submission" date="2020-08" db="EMBL/GenBank/DDBJ databases">
        <title>Novel species isolated from subtropical streams in China.</title>
        <authorList>
            <person name="Lu H."/>
        </authorList>
    </citation>
    <scope>NUCLEOTIDE SEQUENCE [LARGE SCALE GENOMIC DNA]</scope>
    <source>
        <strain evidence="1 2">CY22W</strain>
    </source>
</reference>
<dbReference type="RefSeq" id="WP_186902444.1">
    <property type="nucleotide sequence ID" value="NZ_JACOGD010000001.1"/>
</dbReference>